<dbReference type="GO" id="GO:0051301">
    <property type="term" value="P:cell division"/>
    <property type="evidence" value="ECO:0007669"/>
    <property type="project" value="TreeGrafter"/>
</dbReference>
<evidence type="ECO:0000313" key="2">
    <source>
        <dbReference type="EMBL" id="PIK53432.1"/>
    </source>
</evidence>
<dbReference type="EMBL" id="MRZV01000287">
    <property type="protein sequence ID" value="PIK53432.1"/>
    <property type="molecule type" value="Genomic_DNA"/>
</dbReference>
<name>A0A2G8KZN6_STIJA</name>
<dbReference type="InterPro" id="IPR019734">
    <property type="entry name" value="TPR_rpt"/>
</dbReference>
<organism evidence="2 3">
    <name type="scientific">Stichopus japonicus</name>
    <name type="common">Sea cucumber</name>
    <dbReference type="NCBI Taxonomy" id="307972"/>
    <lineage>
        <taxon>Eukaryota</taxon>
        <taxon>Metazoa</taxon>
        <taxon>Echinodermata</taxon>
        <taxon>Eleutherozoa</taxon>
        <taxon>Echinozoa</taxon>
        <taxon>Holothuroidea</taxon>
        <taxon>Aspidochirotacea</taxon>
        <taxon>Aspidochirotida</taxon>
        <taxon>Stichopodidae</taxon>
        <taxon>Apostichopus</taxon>
    </lineage>
</organism>
<comment type="caution">
    <text evidence="2">The sequence shown here is derived from an EMBL/GenBank/DDBJ whole genome shotgun (WGS) entry which is preliminary data.</text>
</comment>
<dbReference type="STRING" id="307972.A0A2G8KZN6"/>
<dbReference type="GO" id="GO:0005680">
    <property type="term" value="C:anaphase-promoting complex"/>
    <property type="evidence" value="ECO:0007669"/>
    <property type="project" value="TreeGrafter"/>
</dbReference>
<dbReference type="GO" id="GO:0016567">
    <property type="term" value="P:protein ubiquitination"/>
    <property type="evidence" value="ECO:0007669"/>
    <property type="project" value="TreeGrafter"/>
</dbReference>
<dbReference type="SUPFAM" id="SSF48452">
    <property type="entry name" value="TPR-like"/>
    <property type="match status" value="2"/>
</dbReference>
<sequence length="443" mass="50232">MKSVCSHNPDFLTPAENYQLNVYYADALYEQEEYRKAEAAYEEAIQTKKAFTKTKDKTQDPRQKLLQQSWNSESLPSEIDVRFKIHKCLMQMKNYREAISTLEAIPAKLRKPKVNMALAKLYQQFGKERPATTAYKEVLRQCQLALDAAMGLFSLGVKGTEVASLTISSLPNANQLEWLNFWLKGHAYSATKEYAKAVSTFKSLETGSVLRNNTNVLCCLAENYFLAGDYTNAGLVYQRVHSLDPLNITGMDFYAFILHKEKKSVELRSLASEMMSVTDRKPEPWITMGYHALISGPRKACRTVYFANKAHELSYGQIQSLLLKGRALLQMNRTPEATLHFREAVRHAPHRFEAHQGLVDCYIKANRLREAMTTFSNSYHVLGSTPRTLTALASVLAKDRMTLDKAKTYLEKALAEDDSYVEAVYLLANVLTEQDNTRGAIDL</sequence>
<dbReference type="GO" id="GO:0045842">
    <property type="term" value="P:positive regulation of mitotic metaphase/anaphase transition"/>
    <property type="evidence" value="ECO:0007669"/>
    <property type="project" value="TreeGrafter"/>
</dbReference>
<dbReference type="Proteomes" id="UP000230750">
    <property type="component" value="Unassembled WGS sequence"/>
</dbReference>
<dbReference type="PANTHER" id="PTHR12558:SF36">
    <property type="entry name" value="ANAPHASE-PROMOTING COMPLEX SUBUNIT 7"/>
    <property type="match status" value="1"/>
</dbReference>
<dbReference type="InterPro" id="IPR011990">
    <property type="entry name" value="TPR-like_helical_dom_sf"/>
</dbReference>
<evidence type="ECO:0000256" key="1">
    <source>
        <dbReference type="ARBA" id="ARBA00022803"/>
    </source>
</evidence>
<protein>
    <submittedName>
        <fullName evidence="2">Anaphase-promoting complex subunit 7</fullName>
    </submittedName>
</protein>
<keyword evidence="1" id="KW-0802">TPR repeat</keyword>
<gene>
    <name evidence="2" type="ORF">BSL78_09662</name>
</gene>
<dbReference type="PANTHER" id="PTHR12558">
    <property type="entry name" value="CELL DIVISION CYCLE 16,23,27"/>
    <property type="match status" value="1"/>
</dbReference>
<dbReference type="Gene3D" id="1.25.40.10">
    <property type="entry name" value="Tetratricopeptide repeat domain"/>
    <property type="match status" value="3"/>
</dbReference>
<reference evidence="2 3" key="1">
    <citation type="journal article" date="2017" name="PLoS Biol.">
        <title>The sea cucumber genome provides insights into morphological evolution and visceral regeneration.</title>
        <authorList>
            <person name="Zhang X."/>
            <person name="Sun L."/>
            <person name="Yuan J."/>
            <person name="Sun Y."/>
            <person name="Gao Y."/>
            <person name="Zhang L."/>
            <person name="Li S."/>
            <person name="Dai H."/>
            <person name="Hamel J.F."/>
            <person name="Liu C."/>
            <person name="Yu Y."/>
            <person name="Liu S."/>
            <person name="Lin W."/>
            <person name="Guo K."/>
            <person name="Jin S."/>
            <person name="Xu P."/>
            <person name="Storey K.B."/>
            <person name="Huan P."/>
            <person name="Zhang T."/>
            <person name="Zhou Y."/>
            <person name="Zhang J."/>
            <person name="Lin C."/>
            <person name="Li X."/>
            <person name="Xing L."/>
            <person name="Huo D."/>
            <person name="Sun M."/>
            <person name="Wang L."/>
            <person name="Mercier A."/>
            <person name="Li F."/>
            <person name="Yang H."/>
            <person name="Xiang J."/>
        </authorList>
    </citation>
    <scope>NUCLEOTIDE SEQUENCE [LARGE SCALE GENOMIC DNA]</scope>
    <source>
        <strain evidence="2">Shaxun</strain>
        <tissue evidence="2">Muscle</tissue>
    </source>
</reference>
<dbReference type="AlphaFoldDB" id="A0A2G8KZN6"/>
<proteinExistence type="predicted"/>
<keyword evidence="3" id="KW-1185">Reference proteome</keyword>
<dbReference type="SMART" id="SM00028">
    <property type="entry name" value="TPR"/>
    <property type="match status" value="4"/>
</dbReference>
<evidence type="ECO:0000313" key="3">
    <source>
        <dbReference type="Proteomes" id="UP000230750"/>
    </source>
</evidence>
<accession>A0A2G8KZN6</accession>
<dbReference type="Pfam" id="PF14559">
    <property type="entry name" value="TPR_19"/>
    <property type="match status" value="1"/>
</dbReference>
<dbReference type="OrthoDB" id="308440at2759"/>